<dbReference type="Gene3D" id="1.10.10.600">
    <property type="entry name" value="IscX-like"/>
    <property type="match status" value="1"/>
</dbReference>
<evidence type="ECO:0000313" key="1">
    <source>
        <dbReference type="EMBL" id="ALE01881.1"/>
    </source>
</evidence>
<dbReference type="SUPFAM" id="SSF140319">
    <property type="entry name" value="IscX-like"/>
    <property type="match status" value="1"/>
</dbReference>
<reference evidence="1 2" key="1">
    <citation type="journal article" date="2015" name="Genome Announc.">
        <title>Genome Sequence of 'Candidatus Thioglobus singularis' Strain PS1, a Mixotroph from the SUP05 Clade of Marine Gammaproteobacteria.</title>
        <authorList>
            <person name="Marshall K.T."/>
            <person name="Morris R.M."/>
        </authorList>
    </citation>
    <scope>NUCLEOTIDE SEQUENCE [LARGE SCALE GENOMIC DNA]</scope>
    <source>
        <strain evidence="1 2">PS1</strain>
    </source>
</reference>
<dbReference type="AlphaFoldDB" id="A0A0M3T1Y4"/>
<evidence type="ECO:0000313" key="2">
    <source>
        <dbReference type="Proteomes" id="UP000068905"/>
    </source>
</evidence>
<dbReference type="GO" id="GO:0008198">
    <property type="term" value="F:ferrous iron binding"/>
    <property type="evidence" value="ECO:0007669"/>
    <property type="project" value="TreeGrafter"/>
</dbReference>
<dbReference type="Pfam" id="PF04384">
    <property type="entry name" value="Fe-S_assembly"/>
    <property type="match status" value="1"/>
</dbReference>
<gene>
    <name evidence="1" type="ORF">W908_04375</name>
</gene>
<organism evidence="1 2">
    <name type="scientific">Candidatus Pseudothioglobus singularis PS1</name>
    <dbReference type="NCBI Taxonomy" id="1125411"/>
    <lineage>
        <taxon>Bacteria</taxon>
        <taxon>Pseudomonadati</taxon>
        <taxon>Pseudomonadota</taxon>
        <taxon>Gammaproteobacteria</taxon>
        <taxon>Candidatus Pseudothioglobaceae</taxon>
        <taxon>Candidatus Pseudothioglobus</taxon>
    </lineage>
</organism>
<dbReference type="PANTHER" id="PTHR37532:SF1">
    <property type="entry name" value="PROTEIN ISCX"/>
    <property type="match status" value="1"/>
</dbReference>
<dbReference type="Proteomes" id="UP000068905">
    <property type="component" value="Chromosome"/>
</dbReference>
<dbReference type="RefSeq" id="WP_020024338.1">
    <property type="nucleotide sequence ID" value="NZ_CP006911.1"/>
</dbReference>
<dbReference type="EMBL" id="CP006911">
    <property type="protein sequence ID" value="ALE01881.1"/>
    <property type="molecule type" value="Genomic_DNA"/>
</dbReference>
<dbReference type="GO" id="GO:0005829">
    <property type="term" value="C:cytosol"/>
    <property type="evidence" value="ECO:0007669"/>
    <property type="project" value="TreeGrafter"/>
</dbReference>
<dbReference type="NCBIfam" id="TIGR03412">
    <property type="entry name" value="iscX_yfhJ"/>
    <property type="match status" value="1"/>
</dbReference>
<dbReference type="OrthoDB" id="9800346at2"/>
<dbReference type="InterPro" id="IPR007479">
    <property type="entry name" value="ISC_FeS_clus_asmbl_IscsX"/>
</dbReference>
<evidence type="ECO:0008006" key="3">
    <source>
        <dbReference type="Google" id="ProtNLM"/>
    </source>
</evidence>
<proteinExistence type="predicted"/>
<dbReference type="PANTHER" id="PTHR37532">
    <property type="entry name" value="PROTEIN ISCX"/>
    <property type="match status" value="1"/>
</dbReference>
<dbReference type="GO" id="GO:0016226">
    <property type="term" value="P:iron-sulfur cluster assembly"/>
    <property type="evidence" value="ECO:0007669"/>
    <property type="project" value="UniProtKB-UniRule"/>
</dbReference>
<keyword evidence="2" id="KW-1185">Reference proteome</keyword>
<sequence length="65" mass="7501">MICWTDSLEIAISLADNFPEIDPKTINFVDLRALVLNLEDFEEADSKCGERVLEAIQMNWIEEIE</sequence>
<dbReference type="STRING" id="1125411.W908_04375"/>
<dbReference type="PIRSF" id="PIRSF039003">
    <property type="entry name" value="IscX"/>
    <property type="match status" value="1"/>
</dbReference>
<accession>A0A0M3T1Y4</accession>
<dbReference type="PATRIC" id="fig|1125411.7.peg.857"/>
<name>A0A0M3T1Y4_9GAMM</name>
<dbReference type="KEGG" id="tsn:W908_04375"/>
<protein>
    <recommendedName>
        <fullName evidence="3">FeS assembly protein IscX</fullName>
    </recommendedName>
</protein>
<dbReference type="InterPro" id="IPR036762">
    <property type="entry name" value="IscX-like_sf"/>
</dbReference>